<dbReference type="InterPro" id="IPR036291">
    <property type="entry name" value="NAD(P)-bd_dom_sf"/>
</dbReference>
<evidence type="ECO:0000256" key="1">
    <source>
        <dbReference type="ARBA" id="ARBA00006484"/>
    </source>
</evidence>
<organism evidence="4 5">
    <name type="scientific">Actinophytocola xanthii</name>
    <dbReference type="NCBI Taxonomy" id="1912961"/>
    <lineage>
        <taxon>Bacteria</taxon>
        <taxon>Bacillati</taxon>
        <taxon>Actinomycetota</taxon>
        <taxon>Actinomycetes</taxon>
        <taxon>Pseudonocardiales</taxon>
        <taxon>Pseudonocardiaceae</taxon>
    </lineage>
</organism>
<dbReference type="CDD" id="cd05233">
    <property type="entry name" value="SDR_c"/>
    <property type="match status" value="1"/>
</dbReference>
<dbReference type="FunFam" id="3.40.50.720:FF:000173">
    <property type="entry name" value="3-oxoacyl-[acyl-carrier protein] reductase"/>
    <property type="match status" value="1"/>
</dbReference>
<evidence type="ECO:0000256" key="2">
    <source>
        <dbReference type="ARBA" id="ARBA00023002"/>
    </source>
</evidence>
<comment type="similarity">
    <text evidence="1">Belongs to the short-chain dehydrogenases/reductases (SDR) family.</text>
</comment>
<dbReference type="EMBL" id="MSIE01000018">
    <property type="protein sequence ID" value="OLF17339.1"/>
    <property type="molecule type" value="Genomic_DNA"/>
</dbReference>
<evidence type="ECO:0000259" key="3">
    <source>
        <dbReference type="SMART" id="SM00822"/>
    </source>
</evidence>
<dbReference type="Proteomes" id="UP000185596">
    <property type="component" value="Unassembled WGS sequence"/>
</dbReference>
<dbReference type="STRING" id="1912961.BU204_12025"/>
<keyword evidence="2" id="KW-0560">Oxidoreductase</keyword>
<dbReference type="SMART" id="SM00822">
    <property type="entry name" value="PKS_KR"/>
    <property type="match status" value="1"/>
</dbReference>
<dbReference type="Pfam" id="PF13561">
    <property type="entry name" value="adh_short_C2"/>
    <property type="match status" value="1"/>
</dbReference>
<dbReference type="InterPro" id="IPR057326">
    <property type="entry name" value="KR_dom"/>
</dbReference>
<sequence length="250" mass="25940">MSESQRVLVVGGYGGLGAVICEQFAQQGAHVAVAGRSGEKAGELAEKLTANGGTALPLAIDVVNSASIAAAVSELESTWGGVDVLVNSASKLITVPAEHFDERQWVEVVQANLVGAFLLSQGVGRHMLARGGGRIIHLSSVRGDAGGRMGFSAYGASKAGVNLLVKQLATEWGGRGVTVNAVAPGFMRTDFVEAAQQNQQFVARLQQRIPIGRFAEPDEVASAVTYLASPLARFVNGQVIYVDGGVTASH</sequence>
<dbReference type="InterPro" id="IPR020904">
    <property type="entry name" value="Sc_DH/Rdtase_CS"/>
</dbReference>
<dbReference type="OrthoDB" id="154414at2"/>
<dbReference type="AlphaFoldDB" id="A0A1Q8CSJ0"/>
<accession>A0A1Q8CSJ0</accession>
<dbReference type="InterPro" id="IPR002347">
    <property type="entry name" value="SDR_fam"/>
</dbReference>
<evidence type="ECO:0000313" key="4">
    <source>
        <dbReference type="EMBL" id="OLF17339.1"/>
    </source>
</evidence>
<dbReference type="PRINTS" id="PR00080">
    <property type="entry name" value="SDRFAMILY"/>
</dbReference>
<dbReference type="PRINTS" id="PR00081">
    <property type="entry name" value="GDHRDH"/>
</dbReference>
<dbReference type="PROSITE" id="PS00061">
    <property type="entry name" value="ADH_SHORT"/>
    <property type="match status" value="1"/>
</dbReference>
<dbReference type="Gene3D" id="3.40.50.720">
    <property type="entry name" value="NAD(P)-binding Rossmann-like Domain"/>
    <property type="match status" value="1"/>
</dbReference>
<proteinExistence type="inferred from homology"/>
<gene>
    <name evidence="4" type="ORF">BU204_12025</name>
</gene>
<dbReference type="GO" id="GO:0016616">
    <property type="term" value="F:oxidoreductase activity, acting on the CH-OH group of donors, NAD or NADP as acceptor"/>
    <property type="evidence" value="ECO:0007669"/>
    <property type="project" value="TreeGrafter"/>
</dbReference>
<reference evidence="4 5" key="1">
    <citation type="submission" date="2016-12" db="EMBL/GenBank/DDBJ databases">
        <title>The draft genome sequence of Actinophytocola sp. 11-183.</title>
        <authorList>
            <person name="Wang W."/>
            <person name="Yuan L."/>
        </authorList>
    </citation>
    <scope>NUCLEOTIDE SEQUENCE [LARGE SCALE GENOMIC DNA]</scope>
    <source>
        <strain evidence="4 5">11-183</strain>
    </source>
</reference>
<evidence type="ECO:0000313" key="5">
    <source>
        <dbReference type="Proteomes" id="UP000185596"/>
    </source>
</evidence>
<comment type="caution">
    <text evidence="4">The sequence shown here is derived from an EMBL/GenBank/DDBJ whole genome shotgun (WGS) entry which is preliminary data.</text>
</comment>
<name>A0A1Q8CSJ0_9PSEU</name>
<protein>
    <submittedName>
        <fullName evidence="4">SDR family oxidoreductase</fullName>
    </submittedName>
</protein>
<dbReference type="PANTHER" id="PTHR42760">
    <property type="entry name" value="SHORT-CHAIN DEHYDROGENASES/REDUCTASES FAMILY MEMBER"/>
    <property type="match status" value="1"/>
</dbReference>
<feature type="domain" description="Ketoreductase" evidence="3">
    <location>
        <begin position="5"/>
        <end position="185"/>
    </location>
</feature>
<dbReference type="RefSeq" id="WP_075125713.1">
    <property type="nucleotide sequence ID" value="NZ_MSIE01000018.1"/>
</dbReference>
<dbReference type="SUPFAM" id="SSF51735">
    <property type="entry name" value="NAD(P)-binding Rossmann-fold domains"/>
    <property type="match status" value="1"/>
</dbReference>
<keyword evidence="5" id="KW-1185">Reference proteome</keyword>